<keyword evidence="1" id="KW-0732">Signal</keyword>
<evidence type="ECO:0000313" key="3">
    <source>
        <dbReference type="Proteomes" id="UP001321760"/>
    </source>
</evidence>
<evidence type="ECO:0000313" key="2">
    <source>
        <dbReference type="EMBL" id="KAK4447190.1"/>
    </source>
</evidence>
<comment type="caution">
    <text evidence="2">The sequence shown here is derived from an EMBL/GenBank/DDBJ whole genome shotgun (WGS) entry which is preliminary data.</text>
</comment>
<dbReference type="AlphaFoldDB" id="A0AAV9GFH3"/>
<dbReference type="EMBL" id="MU865951">
    <property type="protein sequence ID" value="KAK4447190.1"/>
    <property type="molecule type" value="Genomic_DNA"/>
</dbReference>
<feature type="signal peptide" evidence="1">
    <location>
        <begin position="1"/>
        <end position="18"/>
    </location>
</feature>
<reference evidence="2" key="2">
    <citation type="submission" date="2023-05" db="EMBL/GenBank/DDBJ databases">
        <authorList>
            <consortium name="Lawrence Berkeley National Laboratory"/>
            <person name="Steindorff A."/>
            <person name="Hensen N."/>
            <person name="Bonometti L."/>
            <person name="Westerberg I."/>
            <person name="Brannstrom I.O."/>
            <person name="Guillou S."/>
            <person name="Cros-Aarteil S."/>
            <person name="Calhoun S."/>
            <person name="Haridas S."/>
            <person name="Kuo A."/>
            <person name="Mondo S."/>
            <person name="Pangilinan J."/>
            <person name="Riley R."/>
            <person name="Labutti K."/>
            <person name="Andreopoulos B."/>
            <person name="Lipzen A."/>
            <person name="Chen C."/>
            <person name="Yanf M."/>
            <person name="Daum C."/>
            <person name="Ng V."/>
            <person name="Clum A."/>
            <person name="Ohm R."/>
            <person name="Martin F."/>
            <person name="Silar P."/>
            <person name="Natvig D."/>
            <person name="Lalanne C."/>
            <person name="Gautier V."/>
            <person name="Ament-Velasquez S.L."/>
            <person name="Kruys A."/>
            <person name="Hutchinson M.I."/>
            <person name="Powell A.J."/>
            <person name="Barry K."/>
            <person name="Miller A.N."/>
            <person name="Grigoriev I.V."/>
            <person name="Debuchy R."/>
            <person name="Gladieux P."/>
            <person name="Thoren M.H."/>
            <person name="Johannesson H."/>
        </authorList>
    </citation>
    <scope>NUCLEOTIDE SEQUENCE</scope>
    <source>
        <strain evidence="2">PSN243</strain>
    </source>
</reference>
<protein>
    <submittedName>
        <fullName evidence="2">Uncharacterized protein</fullName>
    </submittedName>
</protein>
<organism evidence="2 3">
    <name type="scientific">Podospora aff. communis PSN243</name>
    <dbReference type="NCBI Taxonomy" id="3040156"/>
    <lineage>
        <taxon>Eukaryota</taxon>
        <taxon>Fungi</taxon>
        <taxon>Dikarya</taxon>
        <taxon>Ascomycota</taxon>
        <taxon>Pezizomycotina</taxon>
        <taxon>Sordariomycetes</taxon>
        <taxon>Sordariomycetidae</taxon>
        <taxon>Sordariales</taxon>
        <taxon>Podosporaceae</taxon>
        <taxon>Podospora</taxon>
    </lineage>
</organism>
<feature type="chain" id="PRO_5043417937" evidence="1">
    <location>
        <begin position="19"/>
        <end position="587"/>
    </location>
</feature>
<gene>
    <name evidence="2" type="ORF">QBC34DRAFT_467708</name>
</gene>
<dbReference type="Proteomes" id="UP001321760">
    <property type="component" value="Unassembled WGS sequence"/>
</dbReference>
<name>A0AAV9GFH3_9PEZI</name>
<sequence>MMRLSLALIAVFSTVIHAADLDLGDIKQYEAKLTVPPNGIQPDWIWVSPADGGGFHIILGQDIKAKVDGVLDGCGQVDDKCYHDVLTALDDGVVQTDHNLEGRQVIVALVLLGEFFTLDTLVATVALLETTRFAVLLGLGFPNGMFVPEAQAKPAGNLPQGAVTVSAGGTPVITITQGPTAEPTLEGSVTPIVTAVTTAVDGFQAGDLAGILDTGLAGRLAEYMQRAKLCKAGEEFDREHASPARRRRAVGSYGEALCASKAVIGGIQPGGPWNDLLLLDPTGVKFGFSPDSATASAAAGQFFEFARASAPLMAIAPERADQLSSYIFALAVDAVVEGLPLGGQNRIPATMVTTTGGASPTSTTCPDKDALVCGFPTVQDCNLAIVLQGDERKVVCEDGPHKGCECTGPAYSFVELYGPPERQKNLQLFMELFTDGPGQDAAPICYKRDDMPHPINDTLREDTLQDTAGTYACPDQTKLNTIIKKGDPSTFVNRVVWVHRDIDVFVPTQFGIWWREGCSLENNSATELDYMLPLGEGKSKCAEVFKSLYDRCAAPDQKVGGNIQLGCLMFELKASNVTRTSWGDGKD</sequence>
<accession>A0AAV9GFH3</accession>
<proteinExistence type="predicted"/>
<reference evidence="2" key="1">
    <citation type="journal article" date="2023" name="Mol. Phylogenet. Evol.">
        <title>Genome-scale phylogeny and comparative genomics of the fungal order Sordariales.</title>
        <authorList>
            <person name="Hensen N."/>
            <person name="Bonometti L."/>
            <person name="Westerberg I."/>
            <person name="Brannstrom I.O."/>
            <person name="Guillou S."/>
            <person name="Cros-Aarteil S."/>
            <person name="Calhoun S."/>
            <person name="Haridas S."/>
            <person name="Kuo A."/>
            <person name="Mondo S."/>
            <person name="Pangilinan J."/>
            <person name="Riley R."/>
            <person name="LaButti K."/>
            <person name="Andreopoulos B."/>
            <person name="Lipzen A."/>
            <person name="Chen C."/>
            <person name="Yan M."/>
            <person name="Daum C."/>
            <person name="Ng V."/>
            <person name="Clum A."/>
            <person name="Steindorff A."/>
            <person name="Ohm R.A."/>
            <person name="Martin F."/>
            <person name="Silar P."/>
            <person name="Natvig D.O."/>
            <person name="Lalanne C."/>
            <person name="Gautier V."/>
            <person name="Ament-Velasquez S.L."/>
            <person name="Kruys A."/>
            <person name="Hutchinson M.I."/>
            <person name="Powell A.J."/>
            <person name="Barry K."/>
            <person name="Miller A.N."/>
            <person name="Grigoriev I.V."/>
            <person name="Debuchy R."/>
            <person name="Gladieux P."/>
            <person name="Hiltunen Thoren M."/>
            <person name="Johannesson H."/>
        </authorList>
    </citation>
    <scope>NUCLEOTIDE SEQUENCE</scope>
    <source>
        <strain evidence="2">PSN243</strain>
    </source>
</reference>
<evidence type="ECO:0000256" key="1">
    <source>
        <dbReference type="SAM" id="SignalP"/>
    </source>
</evidence>
<keyword evidence="3" id="KW-1185">Reference proteome</keyword>